<organism evidence="7">
    <name type="scientific">hydrothermal vent metagenome</name>
    <dbReference type="NCBI Taxonomy" id="652676"/>
    <lineage>
        <taxon>unclassified sequences</taxon>
        <taxon>metagenomes</taxon>
        <taxon>ecological metagenomes</taxon>
    </lineage>
</organism>
<name>A0A3B0YK76_9ZZZZ</name>
<evidence type="ECO:0000256" key="2">
    <source>
        <dbReference type="ARBA" id="ARBA00005606"/>
    </source>
</evidence>
<dbReference type="EC" id="1.8.3.4" evidence="3"/>
<evidence type="ECO:0000256" key="5">
    <source>
        <dbReference type="ARBA" id="ARBA00047539"/>
    </source>
</evidence>
<evidence type="ECO:0000256" key="6">
    <source>
        <dbReference type="SAM" id="MobiDB-lite"/>
    </source>
</evidence>
<dbReference type="Gene3D" id="2.130.10.10">
    <property type="entry name" value="YVTN repeat-like/Quinoprotein amine dehydrogenase"/>
    <property type="match status" value="1"/>
</dbReference>
<comment type="pathway">
    <text evidence="1">Organosulfur degradation.</text>
</comment>
<feature type="region of interest" description="Disordered" evidence="6">
    <location>
        <begin position="25"/>
        <end position="56"/>
    </location>
</feature>
<evidence type="ECO:0000256" key="4">
    <source>
        <dbReference type="ARBA" id="ARBA00015601"/>
    </source>
</evidence>
<dbReference type="PANTHER" id="PTHR23300">
    <property type="entry name" value="METHANETHIOL OXIDASE"/>
    <property type="match status" value="1"/>
</dbReference>
<reference evidence="7" key="1">
    <citation type="submission" date="2018-06" db="EMBL/GenBank/DDBJ databases">
        <authorList>
            <person name="Zhirakovskaya E."/>
        </authorList>
    </citation>
    <scope>NUCLEOTIDE SEQUENCE</scope>
</reference>
<accession>A0A3B0YK76</accession>
<protein>
    <recommendedName>
        <fullName evidence="4">Methanethiol oxidase</fullName>
        <ecNumber evidence="3">1.8.3.4</ecNumber>
    </recommendedName>
</protein>
<dbReference type="AlphaFoldDB" id="A0A3B0YK76"/>
<evidence type="ECO:0000313" key="7">
    <source>
        <dbReference type="EMBL" id="VAW79811.1"/>
    </source>
</evidence>
<proteinExistence type="inferred from homology"/>
<dbReference type="InterPro" id="IPR015943">
    <property type="entry name" value="WD40/YVTN_repeat-like_dom_sf"/>
</dbReference>
<evidence type="ECO:0000256" key="1">
    <source>
        <dbReference type="ARBA" id="ARBA00005177"/>
    </source>
</evidence>
<sequence>MRTTQQQPSVPFLLLLSLALLPGISSADSDSDSENESNYEMAFEHDDDDDSDGDIDEPGCKVTKLDWDSVVDIPIVPVQEKLLYVGTINQGDEANPDMLLVIGADPDNEEEYGKLIHRLDLPNIGDEVHHFGYNADRSKIIIPGLFSSLMHIVNLSNPKEPYIESVYDDLVEDSGYRDPHTVIGLPNGNNMITMLGADTETTAPGGVIVVCGETGEYLRDFGPPANRNHAKVGPSYMYDAGFKPELNRMITTTFGWPRDIEGPINVAGFGDEISVWDLRKEKVIQRVKISPNSGALEVRWLNEHGVPIGYTNAPGTSEIWMWDDLDGDGYYKFQVAISLPAFAVPTDILLSTDDKFLYVANWVGGGGPEAGNIQQWNIEDPFQPFLVAQVDTPYAQMMRLSLDNQRLYYGNSLLSGWDDTEFPPGVTRNISYGVHKIDINHDDGGMALDIEFFVDTSSIQKKNTVGPAGPHQIFFDAAATPRGGFH</sequence>
<dbReference type="InterPro" id="IPR008826">
    <property type="entry name" value="Se-bd"/>
</dbReference>
<comment type="catalytic activity">
    <reaction evidence="5">
        <text>methanethiol + O2 + H2O = hydrogen sulfide + formaldehyde + H2O2 + H(+)</text>
        <dbReference type="Rhea" id="RHEA:11812"/>
        <dbReference type="ChEBI" id="CHEBI:15377"/>
        <dbReference type="ChEBI" id="CHEBI:15378"/>
        <dbReference type="ChEBI" id="CHEBI:15379"/>
        <dbReference type="ChEBI" id="CHEBI:16007"/>
        <dbReference type="ChEBI" id="CHEBI:16240"/>
        <dbReference type="ChEBI" id="CHEBI:16842"/>
        <dbReference type="ChEBI" id="CHEBI:29919"/>
        <dbReference type="EC" id="1.8.3.4"/>
    </reaction>
</comment>
<dbReference type="GO" id="GO:0018549">
    <property type="term" value="F:methanethiol oxidase activity"/>
    <property type="evidence" value="ECO:0007669"/>
    <property type="project" value="UniProtKB-EC"/>
</dbReference>
<dbReference type="SUPFAM" id="SSF75011">
    <property type="entry name" value="3-carboxy-cis,cis-mucoante lactonizing enzyme"/>
    <property type="match status" value="1"/>
</dbReference>
<comment type="similarity">
    <text evidence="2">Belongs to the selenium-binding protein family.</text>
</comment>
<gene>
    <name evidence="7" type="ORF">MNBD_GAMMA15-1835</name>
</gene>
<evidence type="ECO:0000256" key="3">
    <source>
        <dbReference type="ARBA" id="ARBA00012510"/>
    </source>
</evidence>
<dbReference type="GO" id="GO:0008430">
    <property type="term" value="F:selenium binding"/>
    <property type="evidence" value="ECO:0007669"/>
    <property type="project" value="InterPro"/>
</dbReference>
<dbReference type="Pfam" id="PF05694">
    <property type="entry name" value="SBP56"/>
    <property type="match status" value="1"/>
</dbReference>
<dbReference type="EMBL" id="UOFN01000120">
    <property type="protein sequence ID" value="VAW79811.1"/>
    <property type="molecule type" value="Genomic_DNA"/>
</dbReference>
<dbReference type="PANTHER" id="PTHR23300:SF0">
    <property type="entry name" value="METHANETHIOL OXIDASE"/>
    <property type="match status" value="1"/>
</dbReference>
<feature type="compositionally biased region" description="Acidic residues" evidence="6">
    <location>
        <begin position="45"/>
        <end position="56"/>
    </location>
</feature>